<protein>
    <submittedName>
        <fullName evidence="1">Uncharacterized protein</fullName>
    </submittedName>
</protein>
<proteinExistence type="predicted"/>
<name>A0AAV8R7S0_ENSVE</name>
<dbReference type="AlphaFoldDB" id="A0AAV8R7S0"/>
<comment type="caution">
    <text evidence="1">The sequence shown here is derived from an EMBL/GenBank/DDBJ whole genome shotgun (WGS) entry which is preliminary data.</text>
</comment>
<evidence type="ECO:0000313" key="1">
    <source>
        <dbReference type="EMBL" id="KAJ8497659.1"/>
    </source>
</evidence>
<gene>
    <name evidence="1" type="ORF">OPV22_008211</name>
</gene>
<dbReference type="EMBL" id="JAQQAF010000003">
    <property type="protein sequence ID" value="KAJ8497659.1"/>
    <property type="molecule type" value="Genomic_DNA"/>
</dbReference>
<keyword evidence="2" id="KW-1185">Reference proteome</keyword>
<dbReference type="Proteomes" id="UP001222027">
    <property type="component" value="Unassembled WGS sequence"/>
</dbReference>
<sequence length="89" mass="9834">MWDRINWQKTSWETGKRRNQSLAFYAFHSGLPDAMGTNNLSRWPIQVVIKVSSVVVGRAFIECLQDTSSSSAFIIPPLLSFSEATAGGA</sequence>
<organism evidence="1 2">
    <name type="scientific">Ensete ventricosum</name>
    <name type="common">Abyssinian banana</name>
    <name type="synonym">Musa ensete</name>
    <dbReference type="NCBI Taxonomy" id="4639"/>
    <lineage>
        <taxon>Eukaryota</taxon>
        <taxon>Viridiplantae</taxon>
        <taxon>Streptophyta</taxon>
        <taxon>Embryophyta</taxon>
        <taxon>Tracheophyta</taxon>
        <taxon>Spermatophyta</taxon>
        <taxon>Magnoliopsida</taxon>
        <taxon>Liliopsida</taxon>
        <taxon>Zingiberales</taxon>
        <taxon>Musaceae</taxon>
        <taxon>Ensete</taxon>
    </lineage>
</organism>
<evidence type="ECO:0000313" key="2">
    <source>
        <dbReference type="Proteomes" id="UP001222027"/>
    </source>
</evidence>
<reference evidence="1 2" key="1">
    <citation type="submission" date="2022-12" db="EMBL/GenBank/DDBJ databases">
        <title>Chromosome-scale assembly of the Ensete ventricosum genome.</title>
        <authorList>
            <person name="Dussert Y."/>
            <person name="Stocks J."/>
            <person name="Wendawek A."/>
            <person name="Woldeyes F."/>
            <person name="Nichols R.A."/>
            <person name="Borrell J.S."/>
        </authorList>
    </citation>
    <scope>NUCLEOTIDE SEQUENCE [LARGE SCALE GENOMIC DNA]</scope>
    <source>
        <strain evidence="2">cv. Maze</strain>
        <tissue evidence="1">Seeds</tissue>
    </source>
</reference>
<accession>A0AAV8R7S0</accession>